<protein>
    <submittedName>
        <fullName evidence="1">Uncharacterized protein</fullName>
    </submittedName>
</protein>
<organism evidence="1 2">
    <name type="scientific">Paenibacillus mesotrionivorans</name>
    <dbReference type="NCBI Taxonomy" id="3160968"/>
    <lineage>
        <taxon>Bacteria</taxon>
        <taxon>Bacillati</taxon>
        <taxon>Bacillota</taxon>
        <taxon>Bacilli</taxon>
        <taxon>Bacillales</taxon>
        <taxon>Paenibacillaceae</taxon>
        <taxon>Paenibacillus</taxon>
    </lineage>
</organism>
<accession>A0ACC7NX11</accession>
<sequence>MMVLEGLWQGLQQRWMGVSALLILIGSLLLGGLLWAKASYLKERTSDANIYAALLRVYQPRQDSLPNSRILAYLAKHMMTVFHVPLAKVRLANSLLIIISFGLGLTVASQATSIYIGWHGDLPYNMFTIWLPVALGLFACFLPFLAIHALLQIVRVRASHQLLPYLEEFEKQYLARGAVKPALDNMVTLSQGKYQEMTIVLVHSIQRGNRDKIFEALELFNHQVATRFAETFTVLLREGLGIGLPVKKPAKHNSSVSYAKDIGVGLRSLIERMHAQQRVQAADAPKKRELSQVGLLTFPVLYGAHYYAKGLLTDKARHYLFEIPSQLNLMMAAILIGCIACALNIILGRRKLDL</sequence>
<dbReference type="Proteomes" id="UP001631969">
    <property type="component" value="Unassembled WGS sequence"/>
</dbReference>
<gene>
    <name evidence="1" type="ORF">ACI1P1_12080</name>
</gene>
<reference evidence="1" key="1">
    <citation type="submission" date="2024-12" db="EMBL/GenBank/DDBJ databases">
        <authorList>
            <person name="Wu N."/>
        </authorList>
    </citation>
    <scope>NUCLEOTIDE SEQUENCE</scope>
    <source>
        <strain evidence="1">P15</strain>
    </source>
</reference>
<evidence type="ECO:0000313" key="1">
    <source>
        <dbReference type="EMBL" id="MFM9329025.1"/>
    </source>
</evidence>
<keyword evidence="2" id="KW-1185">Reference proteome</keyword>
<name>A0ACC7NX11_9BACL</name>
<comment type="caution">
    <text evidence="1">The sequence shown here is derived from an EMBL/GenBank/DDBJ whole genome shotgun (WGS) entry which is preliminary data.</text>
</comment>
<proteinExistence type="predicted"/>
<evidence type="ECO:0000313" key="2">
    <source>
        <dbReference type="Proteomes" id="UP001631969"/>
    </source>
</evidence>
<dbReference type="EMBL" id="JBJURJ010000007">
    <property type="protein sequence ID" value="MFM9329025.1"/>
    <property type="molecule type" value="Genomic_DNA"/>
</dbReference>